<gene>
    <name evidence="1" type="ORF">I8751_28515</name>
</gene>
<proteinExistence type="predicted"/>
<dbReference type="RefSeq" id="WP_214442396.1">
    <property type="nucleotide sequence ID" value="NZ_JAECZB010000105.1"/>
</dbReference>
<accession>A0A8J7L4P5</accession>
<dbReference type="Proteomes" id="UP000599391">
    <property type="component" value="Unassembled WGS sequence"/>
</dbReference>
<dbReference type="AlphaFoldDB" id="A0A8J7L4P5"/>
<reference evidence="1 2" key="1">
    <citation type="journal article" date="2021" name="Int. J. Syst. Evol. Microbiol.">
        <title>Amazonocrinis nigriterrae gen. nov., sp. nov., Atlanticothrix silvestris gen. nov., sp. nov. and Dendronalium phyllosphericum gen. nov., sp. nov., nostocacean cyanobacteria from Brazilian environments.</title>
        <authorList>
            <person name="Alvarenga D.O."/>
            <person name="Andreote A.P.D."/>
            <person name="Branco L.H.Z."/>
            <person name="Delbaje E."/>
            <person name="Cruz R.B."/>
            <person name="Varani A.M."/>
            <person name="Fiore M.F."/>
        </authorList>
    </citation>
    <scope>NUCLEOTIDE SEQUENCE [LARGE SCALE GENOMIC DNA]</scope>
    <source>
        <strain evidence="1 2">CENA357</strain>
    </source>
</reference>
<evidence type="ECO:0000313" key="2">
    <source>
        <dbReference type="Proteomes" id="UP000599391"/>
    </source>
</evidence>
<keyword evidence="2" id="KW-1185">Reference proteome</keyword>
<comment type="caution">
    <text evidence="1">The sequence shown here is derived from an EMBL/GenBank/DDBJ whole genome shotgun (WGS) entry which is preliminary data.</text>
</comment>
<dbReference type="EMBL" id="JAECZB010000105">
    <property type="protein sequence ID" value="MBH8556205.1"/>
    <property type="molecule type" value="Genomic_DNA"/>
</dbReference>
<protein>
    <submittedName>
        <fullName evidence="1">Sugar ABC transporter permease</fullName>
    </submittedName>
</protein>
<evidence type="ECO:0000313" key="1">
    <source>
        <dbReference type="EMBL" id="MBH8556205.1"/>
    </source>
</evidence>
<sequence length="135" mass="14468">MATTSNVEVTISLIELGLDEDELQTEVQNLLPQIKDVDGVEDANLVAVTEAPQGAKAFGGFSLGTLKAVVNPALIKPLFGFLGRVLGNKTIKVGIKVTDGRELNLEASSREDLEFARQLAEDFVNKTNIQNSNNG</sequence>
<name>A0A8J7L4P5_9CYAN</name>
<organism evidence="1 2">
    <name type="scientific">Atlanticothrix silvestris CENA357</name>
    <dbReference type="NCBI Taxonomy" id="1725252"/>
    <lineage>
        <taxon>Bacteria</taxon>
        <taxon>Bacillati</taxon>
        <taxon>Cyanobacteriota</taxon>
        <taxon>Cyanophyceae</taxon>
        <taxon>Nostocales</taxon>
        <taxon>Nodulariaceae</taxon>
        <taxon>Atlanticothrix</taxon>
        <taxon>Atlanticothrix silvestris</taxon>
    </lineage>
</organism>